<accession>A0AAI9ECV9</accession>
<feature type="transmembrane region" description="Helical" evidence="6">
    <location>
        <begin position="203"/>
        <end position="225"/>
    </location>
</feature>
<sequence length="288" mass="31101">MADAKDLENGSANNMNDFALDKARTHGDNSTSNLRQMLTNNTISDEQFERLFLSPRNNVSGDLRKTFANPTPLAIMGFSVGLTPLSAELMGWRGSGGSAQATIGATLWFGGVLLLFAGVGEWILGNTFPFIVFMGYGCHFLTFGTSFIPFFNGVSAYTSGTPYIGGAGNQMMTPMYAASYGFYPLALAILSFIFLICSLRTNLFFFLIFVAATMGFGFATASFWYSAVGAMGMAEQFLVATGGCFWAAAMFGWYLLFAIMIPTMELPIPAPPIVDLSTVVKAKKPKQV</sequence>
<evidence type="ECO:0000256" key="5">
    <source>
        <dbReference type="ARBA" id="ARBA00023136"/>
    </source>
</evidence>
<name>A0AAI9ECV9_9PEZI</name>
<dbReference type="EMBL" id="CAVMBE010000048">
    <property type="protein sequence ID" value="CAK4031435.1"/>
    <property type="molecule type" value="Genomic_DNA"/>
</dbReference>
<evidence type="ECO:0000256" key="4">
    <source>
        <dbReference type="ARBA" id="ARBA00022989"/>
    </source>
</evidence>
<feature type="transmembrane region" description="Helical" evidence="6">
    <location>
        <begin position="237"/>
        <end position="257"/>
    </location>
</feature>
<dbReference type="PANTHER" id="PTHR31123:SF4">
    <property type="entry name" value="PROTEIN ALCS"/>
    <property type="match status" value="1"/>
</dbReference>
<dbReference type="InterPro" id="IPR000791">
    <property type="entry name" value="Gpr1/Fun34/SatP-like"/>
</dbReference>
<dbReference type="GO" id="GO:0015123">
    <property type="term" value="F:acetate transmembrane transporter activity"/>
    <property type="evidence" value="ECO:0007669"/>
    <property type="project" value="TreeGrafter"/>
</dbReference>
<keyword evidence="4 6" id="KW-1133">Transmembrane helix</keyword>
<comment type="subcellular location">
    <subcellularLocation>
        <location evidence="1">Membrane</location>
        <topology evidence="1">Multi-pass membrane protein</topology>
    </subcellularLocation>
</comment>
<evidence type="ECO:0000256" key="1">
    <source>
        <dbReference type="ARBA" id="ARBA00004141"/>
    </source>
</evidence>
<feature type="transmembrane region" description="Helical" evidence="6">
    <location>
        <begin position="105"/>
        <end position="124"/>
    </location>
</feature>
<organism evidence="7 8">
    <name type="scientific">Lecanosticta acicola</name>
    <dbReference type="NCBI Taxonomy" id="111012"/>
    <lineage>
        <taxon>Eukaryota</taxon>
        <taxon>Fungi</taxon>
        <taxon>Dikarya</taxon>
        <taxon>Ascomycota</taxon>
        <taxon>Pezizomycotina</taxon>
        <taxon>Dothideomycetes</taxon>
        <taxon>Dothideomycetidae</taxon>
        <taxon>Mycosphaerellales</taxon>
        <taxon>Mycosphaerellaceae</taxon>
        <taxon>Lecanosticta</taxon>
    </lineage>
</organism>
<feature type="transmembrane region" description="Helical" evidence="6">
    <location>
        <begin position="177"/>
        <end position="196"/>
    </location>
</feature>
<evidence type="ECO:0000256" key="6">
    <source>
        <dbReference type="SAM" id="Phobius"/>
    </source>
</evidence>
<evidence type="ECO:0000313" key="7">
    <source>
        <dbReference type="EMBL" id="CAK4031435.1"/>
    </source>
</evidence>
<comment type="similarity">
    <text evidence="2">Belongs to the acetate uptake transporter (AceTr) (TC 2.A.96) family.</text>
</comment>
<dbReference type="InterPro" id="IPR051633">
    <property type="entry name" value="AceTr"/>
</dbReference>
<evidence type="ECO:0000256" key="3">
    <source>
        <dbReference type="ARBA" id="ARBA00022692"/>
    </source>
</evidence>
<evidence type="ECO:0000313" key="8">
    <source>
        <dbReference type="Proteomes" id="UP001296104"/>
    </source>
</evidence>
<keyword evidence="3 6" id="KW-0812">Transmembrane</keyword>
<proteinExistence type="inferred from homology"/>
<keyword evidence="8" id="KW-1185">Reference proteome</keyword>
<dbReference type="AlphaFoldDB" id="A0AAI9ECV9"/>
<feature type="transmembrane region" description="Helical" evidence="6">
    <location>
        <begin position="73"/>
        <end position="93"/>
    </location>
</feature>
<dbReference type="GO" id="GO:0005886">
    <property type="term" value="C:plasma membrane"/>
    <property type="evidence" value="ECO:0007669"/>
    <property type="project" value="TreeGrafter"/>
</dbReference>
<protein>
    <submittedName>
        <fullName evidence="7">Transcriptional activator of ethanol catabolism</fullName>
    </submittedName>
</protein>
<feature type="transmembrane region" description="Helical" evidence="6">
    <location>
        <begin position="136"/>
        <end position="157"/>
    </location>
</feature>
<comment type="caution">
    <text evidence="7">The sequence shown here is derived from an EMBL/GenBank/DDBJ whole genome shotgun (WGS) entry which is preliminary data.</text>
</comment>
<reference evidence="7" key="1">
    <citation type="submission" date="2023-11" db="EMBL/GenBank/DDBJ databases">
        <authorList>
            <person name="Alioto T."/>
            <person name="Alioto T."/>
            <person name="Gomez Garrido J."/>
        </authorList>
    </citation>
    <scope>NUCLEOTIDE SEQUENCE</scope>
</reference>
<dbReference type="PANTHER" id="PTHR31123">
    <property type="entry name" value="ACCUMULATION OF DYADS PROTEIN 2-RELATED"/>
    <property type="match status" value="1"/>
</dbReference>
<keyword evidence="5 6" id="KW-0472">Membrane</keyword>
<dbReference type="Pfam" id="PF01184">
    <property type="entry name" value="Gpr1_Fun34_YaaH"/>
    <property type="match status" value="1"/>
</dbReference>
<gene>
    <name evidence="7" type="ORF">LECACI_7A006593</name>
</gene>
<dbReference type="Proteomes" id="UP001296104">
    <property type="component" value="Unassembled WGS sequence"/>
</dbReference>
<evidence type="ECO:0000256" key="2">
    <source>
        <dbReference type="ARBA" id="ARBA00005587"/>
    </source>
</evidence>